<comment type="similarity">
    <text evidence="1">Belongs to the DNA polymerase type-Y family.</text>
</comment>
<dbReference type="Gene3D" id="3.40.1170.60">
    <property type="match status" value="1"/>
</dbReference>
<feature type="domain" description="UmuC" evidence="5">
    <location>
        <begin position="3"/>
        <end position="97"/>
    </location>
</feature>
<dbReference type="GO" id="GO:0003887">
    <property type="term" value="F:DNA-directed DNA polymerase activity"/>
    <property type="evidence" value="ECO:0007669"/>
    <property type="project" value="UniProtKB-EC"/>
</dbReference>
<evidence type="ECO:0000313" key="6">
    <source>
        <dbReference type="EMBL" id="UGS35358.1"/>
    </source>
</evidence>
<evidence type="ECO:0000259" key="5">
    <source>
        <dbReference type="PROSITE" id="PS50173"/>
    </source>
</evidence>
<dbReference type="InterPro" id="IPR050356">
    <property type="entry name" value="SulA_CellDiv_inhibitor"/>
</dbReference>
<dbReference type="EC" id="2.7.7.7" evidence="6"/>
<dbReference type="InterPro" id="IPR043502">
    <property type="entry name" value="DNA/RNA_pol_sf"/>
</dbReference>
<dbReference type="SUPFAM" id="SSF56672">
    <property type="entry name" value="DNA/RNA polymerases"/>
    <property type="match status" value="1"/>
</dbReference>
<dbReference type="PANTHER" id="PTHR35369">
    <property type="entry name" value="BLR3025 PROTEIN-RELATED"/>
    <property type="match status" value="1"/>
</dbReference>
<dbReference type="AlphaFoldDB" id="A0A9E6XVT9"/>
<keyword evidence="4" id="KW-0732">Signal</keyword>
<dbReference type="GO" id="GO:0006281">
    <property type="term" value="P:DNA repair"/>
    <property type="evidence" value="ECO:0007669"/>
    <property type="project" value="InterPro"/>
</dbReference>
<dbReference type="Gene3D" id="3.30.70.270">
    <property type="match status" value="1"/>
</dbReference>
<feature type="signal peptide" evidence="4">
    <location>
        <begin position="1"/>
        <end position="16"/>
    </location>
</feature>
<dbReference type="KEGG" id="sbae:DSM104329_01746"/>
<name>A0A9E6XVT9_9ACTN</name>
<organism evidence="6 7">
    <name type="scientific">Capillimicrobium parvum</name>
    <dbReference type="NCBI Taxonomy" id="2884022"/>
    <lineage>
        <taxon>Bacteria</taxon>
        <taxon>Bacillati</taxon>
        <taxon>Actinomycetota</taxon>
        <taxon>Thermoleophilia</taxon>
        <taxon>Solirubrobacterales</taxon>
        <taxon>Capillimicrobiaceae</taxon>
        <taxon>Capillimicrobium</taxon>
    </lineage>
</organism>
<feature type="chain" id="PRO_5039046655" evidence="4">
    <location>
        <begin position="17"/>
        <end position="395"/>
    </location>
</feature>
<protein>
    <submittedName>
        <fullName evidence="6">DNA polymerase IV</fullName>
        <ecNumber evidence="6">2.7.7.7</ecNumber>
    </submittedName>
</protein>
<dbReference type="PROSITE" id="PS50173">
    <property type="entry name" value="UMUC"/>
    <property type="match status" value="1"/>
</dbReference>
<sequence length="395" mass="42000">MSIVCVLLLRFALTMAAGEREALLREPAALAPEPGREQMIGEVSLAAEAFGVRAGMRLGEALARCPQLALVPPDPMGVADAWERIMARLESIGAAVESEREGLACFDAAGLRRLHGGTLDATLAATRRALGRPARLGAGPSRFTALAAAHRARVRRPEVIAGDAAAALAGEPVSLLRLRSVTSALPEPLERLGITTLGAVAALGRAHLADRFGPAGLAAHDLVRGRDESPLRPRSAGETLAEALELPEAGSGEQLERALGLLVDRLLARRELRGRTLRAVAIAARLVEGGTWRERVVFREALADPVRMRLALGRRIGLLPAPAEVLRLSVERFGPASGDQRPLLEDSAAHRAARLREAIRQARAAAGPEAALRVLEVDPGSRVPERRMVLTPFEP</sequence>
<comment type="function">
    <text evidence="3">Poorly processive, error-prone DNA polymerase involved in untargeted mutagenesis. Copies undamaged DNA at stalled replication forks, which arise in vivo from mismatched or misaligned primer ends. These misaligned primers can be extended by PolIV. Exhibits no 3'-5' exonuclease (proofreading) activity. May be involved in translesional synthesis, in conjunction with the beta clamp from PolIII.</text>
</comment>
<dbReference type="Proteomes" id="UP001162834">
    <property type="component" value="Chromosome"/>
</dbReference>
<evidence type="ECO:0000256" key="1">
    <source>
        <dbReference type="ARBA" id="ARBA00010945"/>
    </source>
</evidence>
<evidence type="ECO:0000256" key="4">
    <source>
        <dbReference type="SAM" id="SignalP"/>
    </source>
</evidence>
<keyword evidence="7" id="KW-1185">Reference proteome</keyword>
<proteinExistence type="inferred from homology"/>
<keyword evidence="6" id="KW-0548">Nucleotidyltransferase</keyword>
<dbReference type="EMBL" id="CP087164">
    <property type="protein sequence ID" value="UGS35358.1"/>
    <property type="molecule type" value="Genomic_DNA"/>
</dbReference>
<dbReference type="InterPro" id="IPR043128">
    <property type="entry name" value="Rev_trsase/Diguanyl_cyclase"/>
</dbReference>
<keyword evidence="6" id="KW-0808">Transferase</keyword>
<evidence type="ECO:0000313" key="7">
    <source>
        <dbReference type="Proteomes" id="UP001162834"/>
    </source>
</evidence>
<gene>
    <name evidence="6" type="primary">dinB_1</name>
    <name evidence="6" type="ORF">DSM104329_01746</name>
</gene>
<dbReference type="RefSeq" id="WP_259315046.1">
    <property type="nucleotide sequence ID" value="NZ_CP087164.1"/>
</dbReference>
<evidence type="ECO:0000256" key="2">
    <source>
        <dbReference type="ARBA" id="ARBA00022763"/>
    </source>
</evidence>
<dbReference type="PANTHER" id="PTHR35369:SF2">
    <property type="entry name" value="BLR3025 PROTEIN"/>
    <property type="match status" value="1"/>
</dbReference>
<accession>A0A9E6XVT9</accession>
<dbReference type="Pfam" id="PF00817">
    <property type="entry name" value="IMS"/>
    <property type="match status" value="1"/>
</dbReference>
<reference evidence="6" key="1">
    <citation type="journal article" date="2022" name="Int. J. Syst. Evol. Microbiol.">
        <title>Pseudomonas aegrilactucae sp. nov. and Pseudomonas morbosilactucae sp. nov., pathogens causing bacterial rot of lettuce in Japan.</title>
        <authorList>
            <person name="Sawada H."/>
            <person name="Fujikawa T."/>
            <person name="Satou M."/>
        </authorList>
    </citation>
    <scope>NUCLEOTIDE SEQUENCE</scope>
    <source>
        <strain evidence="6">0166_1</strain>
    </source>
</reference>
<dbReference type="InterPro" id="IPR001126">
    <property type="entry name" value="UmuC"/>
</dbReference>
<dbReference type="Gene3D" id="1.10.150.20">
    <property type="entry name" value="5' to 3' exonuclease, C-terminal subdomain"/>
    <property type="match status" value="1"/>
</dbReference>
<evidence type="ECO:0000256" key="3">
    <source>
        <dbReference type="ARBA" id="ARBA00025589"/>
    </source>
</evidence>
<keyword evidence="2" id="KW-0227">DNA damage</keyword>